<evidence type="ECO:0000313" key="1">
    <source>
        <dbReference type="EMBL" id="GMF39113.1"/>
    </source>
</evidence>
<proteinExistence type="predicted"/>
<sequence length="238" mass="26191">MSAARRQADAVLFAVKNASTIEFNLSMQTKMSSSGLLKVTGQLRPRLSECSRRLHFDGRMVVMSRNVTEEYVLMNHRGYRRPLYTSNANATCLTPEDIPPLHTLANAVHSAFRPLVYTAFKVNCKPLQFTFNNMPFVACAEDWLRARLSAHNGIPDSSSAASGSGGDSQWLVVHGKQAALELNVESTSTTDVEQPFDGLGRCEYLEAPMTTGELCSVQLMRCPSPHIGACAKHVKREA</sequence>
<evidence type="ECO:0000313" key="2">
    <source>
        <dbReference type="Proteomes" id="UP001165121"/>
    </source>
</evidence>
<keyword evidence="2" id="KW-1185">Reference proteome</keyword>
<dbReference type="OrthoDB" id="155735at2759"/>
<protein>
    <submittedName>
        <fullName evidence="1">Unnamed protein product</fullName>
    </submittedName>
</protein>
<reference evidence="1" key="1">
    <citation type="submission" date="2023-04" db="EMBL/GenBank/DDBJ databases">
        <title>Phytophthora fragariaefolia NBRC 109709.</title>
        <authorList>
            <person name="Ichikawa N."/>
            <person name="Sato H."/>
            <person name="Tonouchi N."/>
        </authorList>
    </citation>
    <scope>NUCLEOTIDE SEQUENCE</scope>
    <source>
        <strain evidence="1">NBRC 109709</strain>
    </source>
</reference>
<gene>
    <name evidence="1" type="ORF">Pfra01_001151600</name>
</gene>
<dbReference type="Proteomes" id="UP001165121">
    <property type="component" value="Unassembled WGS sequence"/>
</dbReference>
<name>A0A9W6XIG1_9STRA</name>
<accession>A0A9W6XIG1</accession>
<organism evidence="1 2">
    <name type="scientific">Phytophthora fragariaefolia</name>
    <dbReference type="NCBI Taxonomy" id="1490495"/>
    <lineage>
        <taxon>Eukaryota</taxon>
        <taxon>Sar</taxon>
        <taxon>Stramenopiles</taxon>
        <taxon>Oomycota</taxon>
        <taxon>Peronosporomycetes</taxon>
        <taxon>Peronosporales</taxon>
        <taxon>Peronosporaceae</taxon>
        <taxon>Phytophthora</taxon>
    </lineage>
</organism>
<comment type="caution">
    <text evidence="1">The sequence shown here is derived from an EMBL/GenBank/DDBJ whole genome shotgun (WGS) entry which is preliminary data.</text>
</comment>
<dbReference type="AlphaFoldDB" id="A0A9W6XIG1"/>
<dbReference type="EMBL" id="BSXT01001134">
    <property type="protein sequence ID" value="GMF39113.1"/>
    <property type="molecule type" value="Genomic_DNA"/>
</dbReference>